<dbReference type="Proteomes" id="UP000008363">
    <property type="component" value="Unassembled WGS sequence"/>
</dbReference>
<feature type="transmembrane region" description="Helical" evidence="1">
    <location>
        <begin position="20"/>
        <end position="47"/>
    </location>
</feature>
<dbReference type="RefSeq" id="WP_006329237.1">
    <property type="nucleotide sequence ID" value="NZ_BAHC01000006.1"/>
</dbReference>
<comment type="caution">
    <text evidence="2">The sequence shown here is derived from an EMBL/GenBank/DDBJ whole genome shotgun (WGS) entry which is preliminary data.</text>
</comment>
<keyword evidence="1" id="KW-0812">Transmembrane</keyword>
<dbReference type="EMBL" id="BAHC01000006">
    <property type="protein sequence ID" value="GAB88169.1"/>
    <property type="molecule type" value="Genomic_DNA"/>
</dbReference>
<gene>
    <name evidence="2" type="ORF">GORHZ_006_00380</name>
</gene>
<evidence type="ECO:0000313" key="3">
    <source>
        <dbReference type="Proteomes" id="UP000008363"/>
    </source>
</evidence>
<keyword evidence="3" id="KW-1185">Reference proteome</keyword>
<keyword evidence="1" id="KW-1133">Transmembrane helix</keyword>
<name>K6WNQ7_9ACTN</name>
<sequence length="71" mass="7208">MSVDSVSWFSAALDAAPRESIPLLIITALVVAGVPSAWLPWAGAVLVMDAGRRLLRDAAGSDDPPGAHAAG</sequence>
<evidence type="ECO:0000256" key="1">
    <source>
        <dbReference type="SAM" id="Phobius"/>
    </source>
</evidence>
<keyword evidence="1" id="KW-0472">Membrane</keyword>
<organism evidence="2 3">
    <name type="scientific">Gordonia rhizosphera NBRC 16068</name>
    <dbReference type="NCBI Taxonomy" id="1108045"/>
    <lineage>
        <taxon>Bacteria</taxon>
        <taxon>Bacillati</taxon>
        <taxon>Actinomycetota</taxon>
        <taxon>Actinomycetes</taxon>
        <taxon>Mycobacteriales</taxon>
        <taxon>Gordoniaceae</taxon>
        <taxon>Gordonia</taxon>
    </lineage>
</organism>
<evidence type="ECO:0000313" key="2">
    <source>
        <dbReference type="EMBL" id="GAB88169.1"/>
    </source>
</evidence>
<dbReference type="AlphaFoldDB" id="K6WNQ7"/>
<accession>K6WNQ7</accession>
<proteinExistence type="predicted"/>
<protein>
    <submittedName>
        <fullName evidence="2">Uncharacterized protein</fullName>
    </submittedName>
</protein>
<reference evidence="2 3" key="1">
    <citation type="submission" date="2012-08" db="EMBL/GenBank/DDBJ databases">
        <title>Whole genome shotgun sequence of Gordonia rhizosphera NBRC 16068.</title>
        <authorList>
            <person name="Takarada H."/>
            <person name="Isaki S."/>
            <person name="Hosoyama A."/>
            <person name="Tsuchikane K."/>
            <person name="Katsumata H."/>
            <person name="Baba S."/>
            <person name="Ohji S."/>
            <person name="Yamazaki S."/>
            <person name="Fujita N."/>
        </authorList>
    </citation>
    <scope>NUCLEOTIDE SEQUENCE [LARGE SCALE GENOMIC DNA]</scope>
    <source>
        <strain evidence="2 3">NBRC 16068</strain>
    </source>
</reference>